<feature type="region of interest" description="Disordered" evidence="1">
    <location>
        <begin position="458"/>
        <end position="570"/>
    </location>
</feature>
<name>A0A9Q1HN70_CONCO</name>
<sequence>MTSRPWRRNSAPSSVIRPRPRPTRPPPPPPTAPPAPHHPVPELVERHPRLHPEQATPTGQPPPIAAQVPVSVTTVAPGGQTGPPLAAEGELGVPPTGGVKLGRFQVSVATEEPQNHTHPTSADSASSAPDSSLCSDSSSSRTPSSSSSSSISSPENTLHASSAPPRPPPRGDTCVKTPPPPQPVANGDARVGRFSVSRAQDSAPLPVPGRPARHASSDCDSECEDEDFRRQVDHLWEKHLREIQVLHTRQKEEIEALFVRLGKTPPSLASSPMGYLSSHRRRPPKSKSSKLNRKSPLQADPVLAQSPSSVGVLDLPPSPGDLCAPVTSLPSPGTETSCTHSASDPVHNSQNQNQNRSCTGTFTDDLHQLVDNWARDAISQSQSRRGSRQPLQPNVSTLSSGGRTFSAPGQLSSGLVPSQSGPSSSFGARKGSLGPQLQFGYHPAPYAAQWTGHAQPGILAPPTITGHAQPGLLAPPTIAGHAQPGLLAPPTNTGHVQPGLLAPPTNTGHAQPGLLAPPTNTGHAQPGLLAPPTNTGHVQPGTLSPPSNPAPLLGLSLKPPGNQGPAPRPT</sequence>
<reference evidence="2" key="1">
    <citation type="journal article" date="2023" name="Science">
        <title>Genome structures resolve the early diversification of teleost fishes.</title>
        <authorList>
            <person name="Parey E."/>
            <person name="Louis A."/>
            <person name="Montfort J."/>
            <person name="Bouchez O."/>
            <person name="Roques C."/>
            <person name="Iampietro C."/>
            <person name="Lluch J."/>
            <person name="Castinel A."/>
            <person name="Donnadieu C."/>
            <person name="Desvignes T."/>
            <person name="Floi Bucao C."/>
            <person name="Jouanno E."/>
            <person name="Wen M."/>
            <person name="Mejri S."/>
            <person name="Dirks R."/>
            <person name="Jansen H."/>
            <person name="Henkel C."/>
            <person name="Chen W.J."/>
            <person name="Zahm M."/>
            <person name="Cabau C."/>
            <person name="Klopp C."/>
            <person name="Thompson A.W."/>
            <person name="Robinson-Rechavi M."/>
            <person name="Braasch I."/>
            <person name="Lecointre G."/>
            <person name="Bobe J."/>
            <person name="Postlethwait J.H."/>
            <person name="Berthelot C."/>
            <person name="Roest Crollius H."/>
            <person name="Guiguen Y."/>
        </authorList>
    </citation>
    <scope>NUCLEOTIDE SEQUENCE</scope>
    <source>
        <strain evidence="2">Concon-B</strain>
    </source>
</reference>
<dbReference type="EMBL" id="JAFJMO010000019">
    <property type="protein sequence ID" value="KAJ8250024.1"/>
    <property type="molecule type" value="Genomic_DNA"/>
</dbReference>
<feature type="compositionally biased region" description="Basic and acidic residues" evidence="1">
    <location>
        <begin position="39"/>
        <end position="52"/>
    </location>
</feature>
<comment type="caution">
    <text evidence="2">The sequence shown here is derived from an EMBL/GenBank/DDBJ whole genome shotgun (WGS) entry which is preliminary data.</text>
</comment>
<feature type="region of interest" description="Disordered" evidence="1">
    <location>
        <begin position="1"/>
        <end position="223"/>
    </location>
</feature>
<evidence type="ECO:0000256" key="1">
    <source>
        <dbReference type="SAM" id="MobiDB-lite"/>
    </source>
</evidence>
<feature type="compositionally biased region" description="Low complexity" evidence="1">
    <location>
        <begin position="121"/>
        <end position="154"/>
    </location>
</feature>
<evidence type="ECO:0000313" key="3">
    <source>
        <dbReference type="Proteomes" id="UP001152803"/>
    </source>
</evidence>
<gene>
    <name evidence="2" type="ORF">COCON_G00232400</name>
</gene>
<feature type="compositionally biased region" description="Pro residues" evidence="1">
    <location>
        <begin position="23"/>
        <end position="38"/>
    </location>
</feature>
<feature type="region of interest" description="Disordered" evidence="1">
    <location>
        <begin position="262"/>
        <end position="360"/>
    </location>
</feature>
<keyword evidence="3" id="KW-1185">Reference proteome</keyword>
<feature type="compositionally biased region" description="Polar residues" evidence="1">
    <location>
        <begin position="328"/>
        <end position="360"/>
    </location>
</feature>
<dbReference type="Proteomes" id="UP001152803">
    <property type="component" value="Unassembled WGS sequence"/>
</dbReference>
<dbReference type="OrthoDB" id="8959575at2759"/>
<dbReference type="AlphaFoldDB" id="A0A9Q1HN70"/>
<feature type="compositionally biased region" description="Basic residues" evidence="1">
    <location>
        <begin position="278"/>
        <end position="293"/>
    </location>
</feature>
<evidence type="ECO:0000313" key="2">
    <source>
        <dbReference type="EMBL" id="KAJ8250024.1"/>
    </source>
</evidence>
<proteinExistence type="predicted"/>
<feature type="region of interest" description="Disordered" evidence="1">
    <location>
        <begin position="378"/>
        <end position="431"/>
    </location>
</feature>
<organism evidence="2 3">
    <name type="scientific">Conger conger</name>
    <name type="common">Conger eel</name>
    <name type="synonym">Muraena conger</name>
    <dbReference type="NCBI Taxonomy" id="82655"/>
    <lineage>
        <taxon>Eukaryota</taxon>
        <taxon>Metazoa</taxon>
        <taxon>Chordata</taxon>
        <taxon>Craniata</taxon>
        <taxon>Vertebrata</taxon>
        <taxon>Euteleostomi</taxon>
        <taxon>Actinopterygii</taxon>
        <taxon>Neopterygii</taxon>
        <taxon>Teleostei</taxon>
        <taxon>Anguilliformes</taxon>
        <taxon>Congridae</taxon>
        <taxon>Conger</taxon>
    </lineage>
</organism>
<protein>
    <submittedName>
        <fullName evidence="2">Uncharacterized protein</fullName>
    </submittedName>
</protein>
<feature type="compositionally biased region" description="Polar residues" evidence="1">
    <location>
        <begin position="532"/>
        <end position="545"/>
    </location>
</feature>
<accession>A0A9Q1HN70</accession>
<feature type="compositionally biased region" description="Polar residues" evidence="1">
    <location>
        <begin position="390"/>
        <end position="426"/>
    </location>
</feature>